<accession>A0A4R5WK39</accession>
<name>A0A4R5WK39_MYCMU</name>
<evidence type="ECO:0000313" key="2">
    <source>
        <dbReference type="EMBL" id="TDK91170.1"/>
    </source>
</evidence>
<comment type="caution">
    <text evidence="2">The sequence shown here is derived from an EMBL/GenBank/DDBJ whole genome shotgun (WGS) entry which is preliminary data.</text>
</comment>
<dbReference type="EMBL" id="SDLO01000005">
    <property type="protein sequence ID" value="TDK91170.1"/>
    <property type="molecule type" value="Genomic_DNA"/>
</dbReference>
<organism evidence="2 3">
    <name type="scientific">Mycolicibacterium mucogenicum</name>
    <name type="common">Mycobacterium mucogenicum</name>
    <dbReference type="NCBI Taxonomy" id="56689"/>
    <lineage>
        <taxon>Bacteria</taxon>
        <taxon>Bacillati</taxon>
        <taxon>Actinomycetota</taxon>
        <taxon>Actinomycetes</taxon>
        <taxon>Mycobacteriales</taxon>
        <taxon>Mycobacteriaceae</taxon>
        <taxon>Mycolicibacterium</taxon>
    </lineage>
</organism>
<dbReference type="OrthoDB" id="4723199at2"/>
<reference evidence="2 3" key="1">
    <citation type="submission" date="2019-01" db="EMBL/GenBank/DDBJ databases">
        <title>High-quality-draft genome sequences of five non-tuberculosis mycobacteriaceae isolated from a nosocomial environment.</title>
        <authorList>
            <person name="Tiago I."/>
            <person name="Alarico S."/>
            <person name="Pereira S.G."/>
            <person name="Coelho C."/>
            <person name="Maranha A."/>
            <person name="Empadinhas N."/>
        </authorList>
    </citation>
    <scope>NUCLEOTIDE SEQUENCE [LARGE SCALE GENOMIC DNA]</scope>
    <source>
        <strain evidence="2 3">24AIII</strain>
    </source>
</reference>
<evidence type="ECO:0000313" key="3">
    <source>
        <dbReference type="Proteomes" id="UP000294929"/>
    </source>
</evidence>
<gene>
    <name evidence="2" type="ORF">EUA03_07695</name>
</gene>
<evidence type="ECO:0000256" key="1">
    <source>
        <dbReference type="SAM" id="SignalP"/>
    </source>
</evidence>
<feature type="signal peptide" evidence="1">
    <location>
        <begin position="1"/>
        <end position="28"/>
    </location>
</feature>
<dbReference type="RefSeq" id="WP_131808771.1">
    <property type="nucleotide sequence ID" value="NZ_LZSF01000159.1"/>
</dbReference>
<evidence type="ECO:0008006" key="4">
    <source>
        <dbReference type="Google" id="ProtNLM"/>
    </source>
</evidence>
<dbReference type="AlphaFoldDB" id="A0A4R5WK39"/>
<protein>
    <recommendedName>
        <fullName evidence="4">DUF5642 domain-containing protein</fullName>
    </recommendedName>
</protein>
<dbReference type="PROSITE" id="PS51257">
    <property type="entry name" value="PROKAR_LIPOPROTEIN"/>
    <property type="match status" value="1"/>
</dbReference>
<dbReference type="Proteomes" id="UP000294929">
    <property type="component" value="Unassembled WGS sequence"/>
</dbReference>
<feature type="chain" id="PRO_5020615663" description="DUF5642 domain-containing protein" evidence="1">
    <location>
        <begin position="29"/>
        <end position="207"/>
    </location>
</feature>
<keyword evidence="1" id="KW-0732">Signal</keyword>
<proteinExistence type="predicted"/>
<sequence>MPQLNRACVVTIVVAGTAFLGACSRVDAAKPTSTLDPTTPPAPAKLTSADFMAVCQGATQSRAASYRPDTKSHKTILFTPLGHDLVEDTSTLPSDWTVQFDADRNTYAAIDTVVCVETKTEQSVKECTGYQDNGRPTANKVDLRTTVYAVSVRAAATGTELGSTELSDSDTTCPMFMSFDDDTQTKTYNVPPPKDDLIAFAKPFVQP</sequence>